<feature type="domain" description="Sodium/calcium exchanger membrane region" evidence="6">
    <location>
        <begin position="164"/>
        <end position="304"/>
    </location>
</feature>
<dbReference type="Pfam" id="PF01699">
    <property type="entry name" value="Na_Ca_ex"/>
    <property type="match status" value="2"/>
</dbReference>
<feature type="transmembrane region" description="Helical" evidence="5">
    <location>
        <begin position="289"/>
        <end position="305"/>
    </location>
</feature>
<dbReference type="NCBIfam" id="TIGR00367">
    <property type="entry name" value="calcium/sodium antiporter"/>
    <property type="match status" value="1"/>
</dbReference>
<protein>
    <submittedName>
        <fullName evidence="7">Calcium/sodium antiporter</fullName>
    </submittedName>
</protein>
<dbReference type="PANTHER" id="PTHR10846">
    <property type="entry name" value="SODIUM/POTASSIUM/CALCIUM EXCHANGER"/>
    <property type="match status" value="1"/>
</dbReference>
<proteinExistence type="predicted"/>
<feature type="transmembrane region" description="Helical" evidence="5">
    <location>
        <begin position="128"/>
        <end position="146"/>
    </location>
</feature>
<name>A0ABT1SLI9_9FIRM</name>
<dbReference type="Gene3D" id="1.20.1420.30">
    <property type="entry name" value="NCX, central ion-binding region"/>
    <property type="match status" value="1"/>
</dbReference>
<dbReference type="RefSeq" id="WP_256197876.1">
    <property type="nucleotide sequence ID" value="NZ_CALVCM010000014.1"/>
</dbReference>
<keyword evidence="2 5" id="KW-0812">Transmembrane</keyword>
<keyword evidence="8" id="KW-1185">Reference proteome</keyword>
<organism evidence="7 8">
    <name type="scientific">Massilicoli timonensis</name>
    <dbReference type="NCBI Taxonomy" id="2015901"/>
    <lineage>
        <taxon>Bacteria</taxon>
        <taxon>Bacillati</taxon>
        <taxon>Bacillota</taxon>
        <taxon>Erysipelotrichia</taxon>
        <taxon>Erysipelotrichales</taxon>
        <taxon>Erysipelotrichaceae</taxon>
        <taxon>Massilicoli</taxon>
    </lineage>
</organism>
<evidence type="ECO:0000256" key="1">
    <source>
        <dbReference type="ARBA" id="ARBA00004141"/>
    </source>
</evidence>
<reference evidence="7 8" key="1">
    <citation type="submission" date="2022-06" db="EMBL/GenBank/DDBJ databases">
        <title>Isolation of gut microbiota from human fecal samples.</title>
        <authorList>
            <person name="Pamer E.G."/>
            <person name="Barat B."/>
            <person name="Waligurski E."/>
            <person name="Medina S."/>
            <person name="Paddock L."/>
            <person name="Mostad J."/>
        </authorList>
    </citation>
    <scope>NUCLEOTIDE SEQUENCE [LARGE SCALE GENOMIC DNA]</scope>
    <source>
        <strain evidence="7 8">DFI.6.1</strain>
    </source>
</reference>
<accession>A0ABT1SLI9</accession>
<dbReference type="InterPro" id="IPR044880">
    <property type="entry name" value="NCX_ion-bd_dom_sf"/>
</dbReference>
<evidence type="ECO:0000313" key="7">
    <source>
        <dbReference type="EMBL" id="MCQ5122002.1"/>
    </source>
</evidence>
<sequence length="306" mass="32491">MVYLLLVVGFLLLIKGADLFVEGSASLARIWKVPSLIIGLTIVAMGTSAPEASVSITAGLAGNNDIAIGNIVGSNIFNGMVVVGVCAMLAAFAVDRKLLIRDIPVSLGAALFLLFCMIDLQLSRLEGLILIVMMGGYLIWTIMDALSNRHKETSQEHTRSIGQSLLFIAVGLVMIIGGGNLVVTNASEIAQVFGVSQNLIALTIVAIGTSLPELVTSIVASRKGEHGLALGNAIGSNIFNILFILGMSAALSPIPVSQESIYDTLVLIAVTLMLLFFAATRKQFSKKEGLFCVLVYLIYTAYIIMR</sequence>
<comment type="subcellular location">
    <subcellularLocation>
        <location evidence="1">Membrane</location>
        <topology evidence="1">Multi-pass membrane protein</topology>
    </subcellularLocation>
</comment>
<evidence type="ECO:0000256" key="5">
    <source>
        <dbReference type="SAM" id="Phobius"/>
    </source>
</evidence>
<evidence type="ECO:0000256" key="2">
    <source>
        <dbReference type="ARBA" id="ARBA00022692"/>
    </source>
</evidence>
<feature type="transmembrane region" description="Helical" evidence="5">
    <location>
        <begin position="199"/>
        <end position="221"/>
    </location>
</feature>
<evidence type="ECO:0000259" key="6">
    <source>
        <dbReference type="Pfam" id="PF01699"/>
    </source>
</evidence>
<dbReference type="PANTHER" id="PTHR10846:SF8">
    <property type="entry name" value="INNER MEMBRANE PROTEIN YRBG"/>
    <property type="match status" value="1"/>
</dbReference>
<feature type="transmembrane region" description="Helical" evidence="5">
    <location>
        <begin position="260"/>
        <end position="277"/>
    </location>
</feature>
<dbReference type="InterPro" id="IPR004837">
    <property type="entry name" value="NaCa_Exmemb"/>
</dbReference>
<feature type="transmembrane region" description="Helical" evidence="5">
    <location>
        <begin position="76"/>
        <end position="94"/>
    </location>
</feature>
<keyword evidence="4 5" id="KW-0472">Membrane</keyword>
<dbReference type="Proteomes" id="UP001524435">
    <property type="component" value="Unassembled WGS sequence"/>
</dbReference>
<evidence type="ECO:0000313" key="8">
    <source>
        <dbReference type="Proteomes" id="UP001524435"/>
    </source>
</evidence>
<dbReference type="EMBL" id="JANGCH010000008">
    <property type="protein sequence ID" value="MCQ5122002.1"/>
    <property type="molecule type" value="Genomic_DNA"/>
</dbReference>
<feature type="transmembrane region" description="Helical" evidence="5">
    <location>
        <begin position="166"/>
        <end position="187"/>
    </location>
</feature>
<evidence type="ECO:0000256" key="4">
    <source>
        <dbReference type="ARBA" id="ARBA00023136"/>
    </source>
</evidence>
<feature type="domain" description="Sodium/calcium exchanger membrane region" evidence="6">
    <location>
        <begin position="3"/>
        <end position="142"/>
    </location>
</feature>
<evidence type="ECO:0000256" key="3">
    <source>
        <dbReference type="ARBA" id="ARBA00022989"/>
    </source>
</evidence>
<feature type="transmembrane region" description="Helical" evidence="5">
    <location>
        <begin position="233"/>
        <end position="254"/>
    </location>
</feature>
<dbReference type="InterPro" id="IPR004481">
    <property type="entry name" value="K/Na/Ca-exchanger"/>
</dbReference>
<keyword evidence="3 5" id="KW-1133">Transmembrane helix</keyword>
<gene>
    <name evidence="7" type="ORF">NE663_06990</name>
</gene>
<comment type="caution">
    <text evidence="7">The sequence shown here is derived from an EMBL/GenBank/DDBJ whole genome shotgun (WGS) entry which is preliminary data.</text>
</comment>